<proteinExistence type="predicted"/>
<evidence type="ECO:0000256" key="1">
    <source>
        <dbReference type="SAM" id="MobiDB-lite"/>
    </source>
</evidence>
<dbReference type="AlphaFoldDB" id="A0A9P3LSA9"/>
<accession>A0A9P3LSA9</accession>
<evidence type="ECO:0000313" key="4">
    <source>
        <dbReference type="Proteomes" id="UP000827284"/>
    </source>
</evidence>
<evidence type="ECO:0000256" key="2">
    <source>
        <dbReference type="SAM" id="SignalP"/>
    </source>
</evidence>
<keyword evidence="2" id="KW-0732">Signal</keyword>
<feature type="chain" id="PRO_5040280007" evidence="2">
    <location>
        <begin position="19"/>
        <end position="213"/>
    </location>
</feature>
<protein>
    <submittedName>
        <fullName evidence="3">Uncharacterized protein</fullName>
    </submittedName>
</protein>
<evidence type="ECO:0000313" key="3">
    <source>
        <dbReference type="EMBL" id="GJJ68798.1"/>
    </source>
</evidence>
<feature type="signal peptide" evidence="2">
    <location>
        <begin position="1"/>
        <end position="18"/>
    </location>
</feature>
<feature type="compositionally biased region" description="Low complexity" evidence="1">
    <location>
        <begin position="89"/>
        <end position="150"/>
    </location>
</feature>
<organism evidence="3 4">
    <name type="scientific">Entomortierella parvispora</name>
    <dbReference type="NCBI Taxonomy" id="205924"/>
    <lineage>
        <taxon>Eukaryota</taxon>
        <taxon>Fungi</taxon>
        <taxon>Fungi incertae sedis</taxon>
        <taxon>Mucoromycota</taxon>
        <taxon>Mortierellomycotina</taxon>
        <taxon>Mortierellomycetes</taxon>
        <taxon>Mortierellales</taxon>
        <taxon>Mortierellaceae</taxon>
        <taxon>Entomortierella</taxon>
    </lineage>
</organism>
<reference evidence="3" key="2">
    <citation type="journal article" date="2022" name="Microbiol. Resour. Announc.">
        <title>Whole-Genome Sequence of Entomortierella parvispora E1425, a Mucoromycotan Fungus Associated with Burkholderiaceae-Related Endosymbiotic Bacteria.</title>
        <authorList>
            <person name="Herlambang A."/>
            <person name="Guo Y."/>
            <person name="Takashima Y."/>
            <person name="Narisawa K."/>
            <person name="Ohta H."/>
            <person name="Nishizawa T."/>
        </authorList>
    </citation>
    <scope>NUCLEOTIDE SEQUENCE</scope>
    <source>
        <strain evidence="3">E1425</strain>
    </source>
</reference>
<comment type="caution">
    <text evidence="3">The sequence shown here is derived from an EMBL/GenBank/DDBJ whole genome shotgun (WGS) entry which is preliminary data.</text>
</comment>
<name>A0A9P3LSA9_9FUNG</name>
<feature type="region of interest" description="Disordered" evidence="1">
    <location>
        <begin position="41"/>
        <end position="150"/>
    </location>
</feature>
<dbReference type="EMBL" id="BQFW01000002">
    <property type="protein sequence ID" value="GJJ68798.1"/>
    <property type="molecule type" value="Genomic_DNA"/>
</dbReference>
<reference evidence="3" key="1">
    <citation type="submission" date="2021-11" db="EMBL/GenBank/DDBJ databases">
        <authorList>
            <person name="Herlambang A."/>
            <person name="Guo Y."/>
            <person name="Takashima Y."/>
            <person name="Nishizawa T."/>
        </authorList>
    </citation>
    <scope>NUCLEOTIDE SEQUENCE</scope>
    <source>
        <strain evidence="3">E1425</strain>
    </source>
</reference>
<feature type="compositionally biased region" description="Polar residues" evidence="1">
    <location>
        <begin position="41"/>
        <end position="52"/>
    </location>
</feature>
<keyword evidence="4" id="KW-1185">Reference proteome</keyword>
<sequence>MGGFCMLAMLLELFQLRARPRPLGMDSDEYFANTTVVPHTRHNQVGVSSGHTYKSPVVASKSPRVQKEEYSQPEMTSYPAHGSQYQSPYLAQQQPYSTQQQPYSTQQQPYSTQQQPYPTQQQPYSTQQQPYPAQQQPLPAQQQPLPQQQQLQYYQPQDQNYQPQGQTFQQAYTPQVYTPPPPLQPVIQTTETTTHAVENLPAEGTGVVSTDYH</sequence>
<gene>
    <name evidence="3" type="ORF">EMPS_01144</name>
</gene>
<dbReference type="Proteomes" id="UP000827284">
    <property type="component" value="Unassembled WGS sequence"/>
</dbReference>